<dbReference type="Proteomes" id="UP001157502">
    <property type="component" value="Chromosome 33"/>
</dbReference>
<comment type="caution">
    <text evidence="1">The sequence shown here is derived from an EMBL/GenBank/DDBJ whole genome shotgun (WGS) entry which is preliminary data.</text>
</comment>
<keyword evidence="2" id="KW-1185">Reference proteome</keyword>
<evidence type="ECO:0000313" key="1">
    <source>
        <dbReference type="EMBL" id="KAJ7986847.1"/>
    </source>
</evidence>
<proteinExistence type="predicted"/>
<reference evidence="1" key="1">
    <citation type="submission" date="2021-05" db="EMBL/GenBank/DDBJ databases">
        <authorList>
            <person name="Pan Q."/>
            <person name="Jouanno E."/>
            <person name="Zahm M."/>
            <person name="Klopp C."/>
            <person name="Cabau C."/>
            <person name="Louis A."/>
            <person name="Berthelot C."/>
            <person name="Parey E."/>
            <person name="Roest Crollius H."/>
            <person name="Montfort J."/>
            <person name="Robinson-Rechavi M."/>
            <person name="Bouchez O."/>
            <person name="Lampietro C."/>
            <person name="Lopez Roques C."/>
            <person name="Donnadieu C."/>
            <person name="Postlethwait J."/>
            <person name="Bobe J."/>
            <person name="Dillon D."/>
            <person name="Chandos A."/>
            <person name="von Hippel F."/>
            <person name="Guiguen Y."/>
        </authorList>
    </citation>
    <scope>NUCLEOTIDE SEQUENCE</scope>
    <source>
        <strain evidence="1">YG-Jan2019</strain>
    </source>
</reference>
<organism evidence="1 2">
    <name type="scientific">Dallia pectoralis</name>
    <name type="common">Alaska blackfish</name>
    <dbReference type="NCBI Taxonomy" id="75939"/>
    <lineage>
        <taxon>Eukaryota</taxon>
        <taxon>Metazoa</taxon>
        <taxon>Chordata</taxon>
        <taxon>Craniata</taxon>
        <taxon>Vertebrata</taxon>
        <taxon>Euteleostomi</taxon>
        <taxon>Actinopterygii</taxon>
        <taxon>Neopterygii</taxon>
        <taxon>Teleostei</taxon>
        <taxon>Protacanthopterygii</taxon>
        <taxon>Esociformes</taxon>
        <taxon>Umbridae</taxon>
        <taxon>Dallia</taxon>
    </lineage>
</organism>
<protein>
    <submittedName>
        <fullName evidence="1">Uncharacterized protein</fullName>
    </submittedName>
</protein>
<evidence type="ECO:0000313" key="2">
    <source>
        <dbReference type="Proteomes" id="UP001157502"/>
    </source>
</evidence>
<name>A0ACC2F651_DALPE</name>
<sequence length="953" mass="105173">MELYGNVRIGFSVAKRFSSSPAAPGPRMSQLDCDKEPSLRLSRRGSRRTASRFTRQRRLETGWRRCKLKPRGRCLAHPTPLSSPGEGEKEVIPDSQAIRIQDLGPLSLPPSLPPPPACWHQDPMENSSVASASSEAGSTRSQEIEELERFIDSYVLEYQVQGLLEDKNETDGDGKPQSHVTQWTEDCGEKRGGSWSSSRGRGSNKPDWDHSSNGSTGSRPSSGSRPGSGSRSASQGKNSLFRDPAKTQNGNREGSFDILGTDIWAANTMDSRGGATWDLQPEKLDLSQFHRKPLRGTPKHLPHIDREGSEGTFVPPIGPLPGETHENDDAGPFQCYLELMMKGNFEDDDGIDLNDMKRFLPGLTGFPPLPNEAEIAHTKKLFRRKRNDRRGIHHIIQDHLGLSVLLPSDGKREVTLRRQQHQRPPGGDRNTQNPQQQNLPQLLHQEQHVPPQQQQPANQQQQNEQLQGEQAANARHPRHQQWGGSHVLPHQGHGGQRPGPPHHGYSQNRRWHHNQRGPGEGVGGPGPHGGMARDTERGVARAAEGDRGASSAGRGSGAPARQAKKTENIKEASTRPVPEGPGGPREGQLQNQGPTPVQTSVQTHGQSLGQSSVQSPGQSSVQIQGQSSVQSPGQSSVQSLGQIQGQSSEESLGQIQSLVQIQGQRSVQSPGQIQSSVESDSNRDVQLDEGGPKISLLQSSKERLRRRLKDKEEAIMAPAGPKQNRMDRLLEILNSMRNNSASVDDQLSSFMEEAQSSAQSEETLSQLVSTIYGKALSDRSFAATAAKLCNKMALFMVEGTKFRSLLLNMLQKDFSRREELQASDVERWLGFITFLCEVFGTMRSCAGEPFRVLVCPIFTCLRELLESPEVKEDAVLCCSMELQSTGRLLEEQLPEMMTELLAAVRDKMLCPAESRLTRSLLMEVIELHAHQWTPLEDLTTQYYNRTIQKLTTA</sequence>
<accession>A0ACC2F651</accession>
<dbReference type="EMBL" id="CM055760">
    <property type="protein sequence ID" value="KAJ7986847.1"/>
    <property type="molecule type" value="Genomic_DNA"/>
</dbReference>
<gene>
    <name evidence="1" type="ORF">DPEC_G00332650</name>
</gene>